<sequence length="86" mass="9178">MTTPHPRYTAAQLPAGQPAHVVAVTRDHPLRRRLLELGCIRGAPIQVLRTAPGGDPVELRLGGTDLALRRADLAAIEVSLPAEVSE</sequence>
<dbReference type="InterPro" id="IPR052713">
    <property type="entry name" value="FeoA"/>
</dbReference>
<keyword evidence="3" id="KW-0614">Plasmid</keyword>
<dbReference type="AlphaFoldDB" id="F0RQ44"/>
<protein>
    <submittedName>
        <fullName evidence="3">FeoA family protein</fullName>
    </submittedName>
</protein>
<gene>
    <name evidence="3" type="ordered locus">Deipr_2116</name>
</gene>
<dbReference type="SUPFAM" id="SSF50037">
    <property type="entry name" value="C-terminal domain of transcriptional repressors"/>
    <property type="match status" value="1"/>
</dbReference>
<dbReference type="Pfam" id="PF04023">
    <property type="entry name" value="FeoA"/>
    <property type="match status" value="1"/>
</dbReference>
<dbReference type="EMBL" id="CP002537">
    <property type="protein sequence ID" value="ADY27246.1"/>
    <property type="molecule type" value="Genomic_DNA"/>
</dbReference>
<proteinExistence type="predicted"/>
<feature type="domain" description="Ferrous iron transporter FeoA-like" evidence="2">
    <location>
        <begin position="8"/>
        <end position="80"/>
    </location>
</feature>
<evidence type="ECO:0000313" key="4">
    <source>
        <dbReference type="Proteomes" id="UP000007718"/>
    </source>
</evidence>
<reference evidence="3 4" key="1">
    <citation type="submission" date="2011-02" db="EMBL/GenBank/DDBJ databases">
        <title>The complete sequence of plasmid1 of Deinococcus proteolyticus DSM 20540.</title>
        <authorList>
            <consortium name="US DOE Joint Genome Institute (JGI-PGF)"/>
            <person name="Lucas S."/>
            <person name="Copeland A."/>
            <person name="Lapidus A."/>
            <person name="Bruce D."/>
            <person name="Goodwin L."/>
            <person name="Pitluck S."/>
            <person name="Kyrpides N."/>
            <person name="Mavromatis K."/>
            <person name="Pagani I."/>
            <person name="Ivanova N."/>
            <person name="Ovchinnikova G."/>
            <person name="Zeytun A."/>
            <person name="Detter J.C."/>
            <person name="Han C."/>
            <person name="Land M."/>
            <person name="Hauser L."/>
            <person name="Markowitz V."/>
            <person name="Cheng J.-F."/>
            <person name="Hugenholtz P."/>
            <person name="Woyke T."/>
            <person name="Wu D."/>
            <person name="Pukall R."/>
            <person name="Steenblock K."/>
            <person name="Brambilla E."/>
            <person name="Klenk H.-P."/>
            <person name="Eisen J.A."/>
        </authorList>
    </citation>
    <scope>NUCLEOTIDE SEQUENCE [LARGE SCALE GENOMIC DNA]</scope>
    <source>
        <strain evidence="4">ATCC 35074 / DSM 20540 / JCM 6276 / NBRC 101906 / NCIMB 13154 / VKM Ac-1939 / CCM 2703 / MRP</strain>
        <plasmid evidence="4">Plasmid pDEIPR01</plasmid>
    </source>
</reference>
<dbReference type="InterPro" id="IPR007167">
    <property type="entry name" value="Fe-transptr_FeoA-like"/>
</dbReference>
<dbReference type="Gene3D" id="2.30.30.90">
    <property type="match status" value="1"/>
</dbReference>
<dbReference type="PANTHER" id="PTHR42954:SF2">
    <property type="entry name" value="FE(2+) TRANSPORT PROTEIN A"/>
    <property type="match status" value="1"/>
</dbReference>
<name>F0RQ44_DEIPM</name>
<evidence type="ECO:0000313" key="3">
    <source>
        <dbReference type="EMBL" id="ADY27246.1"/>
    </source>
</evidence>
<dbReference type="KEGG" id="dpt:Deipr_2116"/>
<dbReference type="InterPro" id="IPR038157">
    <property type="entry name" value="FeoA_core_dom"/>
</dbReference>
<geneLocation type="plasmid" evidence="3 4">
    <name>pDEIPR01</name>
</geneLocation>
<dbReference type="HOGENOM" id="CLU_150646_12_0_0"/>
<organism evidence="3 4">
    <name type="scientific">Deinococcus proteolyticus (strain ATCC 35074 / DSM 20540 / JCM 6276 / NBRC 101906 / NCIMB 13154 / VKM Ac-1939 / CCM 2703 / MRP)</name>
    <dbReference type="NCBI Taxonomy" id="693977"/>
    <lineage>
        <taxon>Bacteria</taxon>
        <taxon>Thermotogati</taxon>
        <taxon>Deinococcota</taxon>
        <taxon>Deinococci</taxon>
        <taxon>Deinococcales</taxon>
        <taxon>Deinococcaceae</taxon>
        <taxon>Deinococcus</taxon>
    </lineage>
</organism>
<dbReference type="PANTHER" id="PTHR42954">
    <property type="entry name" value="FE(2+) TRANSPORT PROTEIN A"/>
    <property type="match status" value="1"/>
</dbReference>
<keyword evidence="1" id="KW-0408">Iron</keyword>
<evidence type="ECO:0000256" key="1">
    <source>
        <dbReference type="ARBA" id="ARBA00023004"/>
    </source>
</evidence>
<evidence type="ECO:0000259" key="2">
    <source>
        <dbReference type="SMART" id="SM00899"/>
    </source>
</evidence>
<dbReference type="GO" id="GO:0046914">
    <property type="term" value="F:transition metal ion binding"/>
    <property type="evidence" value="ECO:0007669"/>
    <property type="project" value="InterPro"/>
</dbReference>
<keyword evidence="4" id="KW-1185">Reference proteome</keyword>
<dbReference type="Proteomes" id="UP000007718">
    <property type="component" value="Plasmid pDEIPR01"/>
</dbReference>
<dbReference type="InterPro" id="IPR008988">
    <property type="entry name" value="Transcriptional_repressor_C"/>
</dbReference>
<dbReference type="RefSeq" id="WP_013622978.1">
    <property type="nucleotide sequence ID" value="NC_015169.1"/>
</dbReference>
<dbReference type="OrthoDB" id="9811076at2"/>
<accession>F0RQ44</accession>
<dbReference type="SMART" id="SM00899">
    <property type="entry name" value="FeoA"/>
    <property type="match status" value="1"/>
</dbReference>